<accession>A0A1F7XJ66</accession>
<evidence type="ECO:0008006" key="4">
    <source>
        <dbReference type="Google" id="ProtNLM"/>
    </source>
</evidence>
<sequence>MTKYKLLITKRAQKELDKIPNPLAKNIVKRIISLSENPHPANSKKLSGEENYRLRIGSFRTLYTVDKSKKEITILRVADRKTIYK</sequence>
<name>A0A1F7XJ66_9BACT</name>
<dbReference type="InterPro" id="IPR007712">
    <property type="entry name" value="RelE/ParE_toxin"/>
</dbReference>
<gene>
    <name evidence="2" type="ORF">A2V80_03180</name>
</gene>
<proteinExistence type="predicted"/>
<dbReference type="Proteomes" id="UP000179013">
    <property type="component" value="Unassembled WGS sequence"/>
</dbReference>
<dbReference type="Gene3D" id="3.30.2310.20">
    <property type="entry name" value="RelE-like"/>
    <property type="match status" value="1"/>
</dbReference>
<dbReference type="InterPro" id="IPR052747">
    <property type="entry name" value="TA_system_RelE_toxin"/>
</dbReference>
<evidence type="ECO:0000313" key="3">
    <source>
        <dbReference type="Proteomes" id="UP000179013"/>
    </source>
</evidence>
<evidence type="ECO:0000256" key="1">
    <source>
        <dbReference type="ARBA" id="ARBA00022649"/>
    </source>
</evidence>
<dbReference type="EMBL" id="MGFU01000005">
    <property type="protein sequence ID" value="OGM14408.1"/>
    <property type="molecule type" value="Genomic_DNA"/>
</dbReference>
<organism evidence="2 3">
    <name type="scientific">Candidatus Woesebacteria bacterium RBG_16_39_8b</name>
    <dbReference type="NCBI Taxonomy" id="1802482"/>
    <lineage>
        <taxon>Bacteria</taxon>
        <taxon>Candidatus Woeseibacteriota</taxon>
    </lineage>
</organism>
<keyword evidence="1" id="KW-1277">Toxin-antitoxin system</keyword>
<dbReference type="PANTHER" id="PTHR38813">
    <property type="match status" value="1"/>
</dbReference>
<dbReference type="PANTHER" id="PTHR38813:SF1">
    <property type="entry name" value="TOXIN RELE1-RELATED"/>
    <property type="match status" value="1"/>
</dbReference>
<dbReference type="AlphaFoldDB" id="A0A1F7XJ66"/>
<protein>
    <recommendedName>
        <fullName evidence="4">Plasmid stabilization protein</fullName>
    </recommendedName>
</protein>
<reference evidence="2 3" key="1">
    <citation type="journal article" date="2016" name="Nat. Commun.">
        <title>Thousands of microbial genomes shed light on interconnected biogeochemical processes in an aquifer system.</title>
        <authorList>
            <person name="Anantharaman K."/>
            <person name="Brown C.T."/>
            <person name="Hug L.A."/>
            <person name="Sharon I."/>
            <person name="Castelle C.J."/>
            <person name="Probst A.J."/>
            <person name="Thomas B.C."/>
            <person name="Singh A."/>
            <person name="Wilkins M.J."/>
            <person name="Karaoz U."/>
            <person name="Brodie E.L."/>
            <person name="Williams K.H."/>
            <person name="Hubbard S.S."/>
            <person name="Banfield J.F."/>
        </authorList>
    </citation>
    <scope>NUCLEOTIDE SEQUENCE [LARGE SCALE GENOMIC DNA]</scope>
</reference>
<dbReference type="InterPro" id="IPR035093">
    <property type="entry name" value="RelE/ParE_toxin_dom_sf"/>
</dbReference>
<dbReference type="Pfam" id="PF05016">
    <property type="entry name" value="ParE_toxin"/>
    <property type="match status" value="1"/>
</dbReference>
<evidence type="ECO:0000313" key="2">
    <source>
        <dbReference type="EMBL" id="OGM14408.1"/>
    </source>
</evidence>
<dbReference type="SUPFAM" id="SSF143011">
    <property type="entry name" value="RelE-like"/>
    <property type="match status" value="1"/>
</dbReference>
<comment type="caution">
    <text evidence="2">The sequence shown here is derived from an EMBL/GenBank/DDBJ whole genome shotgun (WGS) entry which is preliminary data.</text>
</comment>